<protein>
    <submittedName>
        <fullName evidence="13">Melatonin receptor type 1C-like</fullName>
    </submittedName>
</protein>
<proteinExistence type="inferred from homology"/>
<evidence type="ECO:0000256" key="5">
    <source>
        <dbReference type="ARBA" id="ARBA00023040"/>
    </source>
</evidence>
<dbReference type="GO" id="GO:0005886">
    <property type="term" value="C:plasma membrane"/>
    <property type="evidence" value="ECO:0007669"/>
    <property type="project" value="UniProtKB-SubCell"/>
</dbReference>
<feature type="transmembrane region" description="Helical" evidence="10">
    <location>
        <begin position="52"/>
        <end position="78"/>
    </location>
</feature>
<evidence type="ECO:0000256" key="2">
    <source>
        <dbReference type="ARBA" id="ARBA00022475"/>
    </source>
</evidence>
<evidence type="ECO:0000313" key="12">
    <source>
        <dbReference type="Proteomes" id="UP000694845"/>
    </source>
</evidence>
<dbReference type="OMA" id="HCQISAF"/>
<gene>
    <name evidence="13" type="primary">LOC110986130</name>
</gene>
<evidence type="ECO:0000256" key="6">
    <source>
        <dbReference type="ARBA" id="ARBA00023136"/>
    </source>
</evidence>
<feature type="transmembrane region" description="Helical" evidence="10">
    <location>
        <begin position="127"/>
        <end position="148"/>
    </location>
</feature>
<evidence type="ECO:0000256" key="10">
    <source>
        <dbReference type="SAM" id="Phobius"/>
    </source>
</evidence>
<dbReference type="InterPro" id="IPR000276">
    <property type="entry name" value="GPCR_Rhodpsn"/>
</dbReference>
<feature type="domain" description="G-protein coupled receptors family 1 profile" evidence="11">
    <location>
        <begin position="68"/>
        <end position="323"/>
    </location>
</feature>
<dbReference type="PRINTS" id="PR00237">
    <property type="entry name" value="GPCRRHODOPSN"/>
</dbReference>
<feature type="transmembrane region" description="Helical" evidence="10">
    <location>
        <begin position="300"/>
        <end position="326"/>
    </location>
</feature>
<dbReference type="SUPFAM" id="SSF81321">
    <property type="entry name" value="Family A G protein-coupled receptor-like"/>
    <property type="match status" value="1"/>
</dbReference>
<keyword evidence="2" id="KW-1003">Cell membrane</keyword>
<dbReference type="SMART" id="SM01381">
    <property type="entry name" value="7TM_GPCR_Srsx"/>
    <property type="match status" value="1"/>
</dbReference>
<dbReference type="PROSITE" id="PS50262">
    <property type="entry name" value="G_PROTEIN_RECEP_F1_2"/>
    <property type="match status" value="1"/>
</dbReference>
<keyword evidence="3 9" id="KW-0812">Transmembrane</keyword>
<comment type="similarity">
    <text evidence="9">Belongs to the G-protein coupled receptor 1 family.</text>
</comment>
<feature type="transmembrane region" description="Helical" evidence="10">
    <location>
        <begin position="169"/>
        <end position="189"/>
    </location>
</feature>
<dbReference type="PANTHER" id="PTHR24228">
    <property type="entry name" value="B2 BRADYKININ RECEPTOR/ANGIOTENSIN II RECEPTOR"/>
    <property type="match status" value="1"/>
</dbReference>
<organism evidence="12 13">
    <name type="scientific">Acanthaster planci</name>
    <name type="common">Crown-of-thorns starfish</name>
    <dbReference type="NCBI Taxonomy" id="133434"/>
    <lineage>
        <taxon>Eukaryota</taxon>
        <taxon>Metazoa</taxon>
        <taxon>Echinodermata</taxon>
        <taxon>Eleutherozoa</taxon>
        <taxon>Asterozoa</taxon>
        <taxon>Asteroidea</taxon>
        <taxon>Valvatacea</taxon>
        <taxon>Valvatida</taxon>
        <taxon>Acanthasteridae</taxon>
        <taxon>Acanthaster</taxon>
    </lineage>
</organism>
<dbReference type="OrthoDB" id="10044919at2759"/>
<keyword evidence="8 9" id="KW-0807">Transducer</keyword>
<evidence type="ECO:0000256" key="1">
    <source>
        <dbReference type="ARBA" id="ARBA00004651"/>
    </source>
</evidence>
<sequence>MSAETLNFTNSSTECSIRTEIPVTTRMNIAPAATLTPEELMLLYADDTGLNALFFILILLELILGTSGNTLVIAAVLINKKLRKIQYVFVLNLAVADLFVSACLNGMHLMSISSYGKYFEVGSRCEVIGLLCTFGCATSLYSIAAVALNRYTSICHRLAYPTVFSKKTVPMLVACTWLVGVCAEAISWASKGFLNRIVPELFICMSSLHLQSSTVSQAIVFWFAGFGFPLGLIVFSYLRIWLYNRASKKTLRDISGNGSSRPKVLTNTDRRLLRTLLTLVVAVLLLLGPFYLIFTFKVAVPRVILILTFAMFHLNSSINCILYALINRDFRRGYRGVVDRCRRLVDRVRHVGCLRRNTNSDVYVISGDQTTDHLRT</sequence>
<evidence type="ECO:0000259" key="11">
    <source>
        <dbReference type="PROSITE" id="PS50262"/>
    </source>
</evidence>
<feature type="transmembrane region" description="Helical" evidence="10">
    <location>
        <begin position="219"/>
        <end position="242"/>
    </location>
</feature>
<dbReference type="Gene3D" id="1.20.1070.10">
    <property type="entry name" value="Rhodopsin 7-helix transmembrane proteins"/>
    <property type="match status" value="1"/>
</dbReference>
<dbReference type="PANTHER" id="PTHR24228:SF75">
    <property type="entry name" value="G-PROTEIN COUPLED RECEPTORS FAMILY 1 PROFILE DOMAIN-CONTAINING PROTEIN"/>
    <property type="match status" value="1"/>
</dbReference>
<evidence type="ECO:0000256" key="9">
    <source>
        <dbReference type="RuleBase" id="RU000688"/>
    </source>
</evidence>
<evidence type="ECO:0000256" key="8">
    <source>
        <dbReference type="ARBA" id="ARBA00023224"/>
    </source>
</evidence>
<dbReference type="AlphaFoldDB" id="A0A8B7ZCR4"/>
<comment type="subcellular location">
    <subcellularLocation>
        <location evidence="1">Cell membrane</location>
        <topology evidence="1">Multi-pass membrane protein</topology>
    </subcellularLocation>
</comment>
<accession>A0A8B7ZCR4</accession>
<dbReference type="PROSITE" id="PS00237">
    <property type="entry name" value="G_PROTEIN_RECEP_F1_1"/>
    <property type="match status" value="1"/>
</dbReference>
<name>A0A8B7ZCR4_ACAPL</name>
<keyword evidence="6 10" id="KW-0472">Membrane</keyword>
<dbReference type="Pfam" id="PF00001">
    <property type="entry name" value="7tm_1"/>
    <property type="match status" value="1"/>
</dbReference>
<feature type="transmembrane region" description="Helical" evidence="10">
    <location>
        <begin position="272"/>
        <end position="294"/>
    </location>
</feature>
<evidence type="ECO:0000313" key="13">
    <source>
        <dbReference type="RefSeq" id="XP_022103469.1"/>
    </source>
</evidence>
<feature type="transmembrane region" description="Helical" evidence="10">
    <location>
        <begin position="85"/>
        <end position="107"/>
    </location>
</feature>
<keyword evidence="5 9" id="KW-0297">G-protein coupled receptor</keyword>
<reference evidence="13" key="1">
    <citation type="submission" date="2025-08" db="UniProtKB">
        <authorList>
            <consortium name="RefSeq"/>
        </authorList>
    </citation>
    <scope>IDENTIFICATION</scope>
</reference>
<keyword evidence="4 10" id="KW-1133">Transmembrane helix</keyword>
<dbReference type="Proteomes" id="UP000694845">
    <property type="component" value="Unplaced"/>
</dbReference>
<evidence type="ECO:0000256" key="3">
    <source>
        <dbReference type="ARBA" id="ARBA00022692"/>
    </source>
</evidence>
<dbReference type="KEGG" id="aplc:110986130"/>
<dbReference type="InterPro" id="IPR017452">
    <property type="entry name" value="GPCR_Rhodpsn_7TM"/>
</dbReference>
<dbReference type="GO" id="GO:0004930">
    <property type="term" value="F:G protein-coupled receptor activity"/>
    <property type="evidence" value="ECO:0007669"/>
    <property type="project" value="UniProtKB-KW"/>
</dbReference>
<dbReference type="RefSeq" id="XP_022103469.1">
    <property type="nucleotide sequence ID" value="XM_022247777.1"/>
</dbReference>
<dbReference type="GeneID" id="110986130"/>
<keyword evidence="12" id="KW-1185">Reference proteome</keyword>
<evidence type="ECO:0000256" key="4">
    <source>
        <dbReference type="ARBA" id="ARBA00022989"/>
    </source>
</evidence>
<dbReference type="CDD" id="cd00637">
    <property type="entry name" value="7tm_classA_rhodopsin-like"/>
    <property type="match status" value="1"/>
</dbReference>
<evidence type="ECO:0000256" key="7">
    <source>
        <dbReference type="ARBA" id="ARBA00023170"/>
    </source>
</evidence>
<keyword evidence="7 9" id="KW-0675">Receptor</keyword>